<reference evidence="1 2" key="1">
    <citation type="submission" date="2021-01" db="EMBL/GenBank/DDBJ databases">
        <title>Genome Sequencing of Type Strains.</title>
        <authorList>
            <person name="Lemaire J.F."/>
            <person name="Inderbitzin P."/>
            <person name="Collins S.B."/>
            <person name="Wespe N."/>
            <person name="Knight-Connoni V."/>
        </authorList>
    </citation>
    <scope>NUCLEOTIDE SEQUENCE [LARGE SCALE GENOMIC DNA]</scope>
    <source>
        <strain evidence="1 2">DSM 14730</strain>
    </source>
</reference>
<dbReference type="GO" id="GO:0003677">
    <property type="term" value="F:DNA binding"/>
    <property type="evidence" value="ECO:0007669"/>
    <property type="project" value="UniProtKB-KW"/>
</dbReference>
<dbReference type="SUPFAM" id="SSF47789">
    <property type="entry name" value="C-terminal domain of RNA polymerase alpha subunit"/>
    <property type="match status" value="1"/>
</dbReference>
<keyword evidence="1" id="KW-0238">DNA-binding</keyword>
<accession>A0ABS2ZAG4</accession>
<proteinExistence type="predicted"/>
<evidence type="ECO:0000313" key="2">
    <source>
        <dbReference type="Proteomes" id="UP001319060"/>
    </source>
</evidence>
<dbReference type="Gene3D" id="1.10.150.20">
    <property type="entry name" value="5' to 3' exonuclease, C-terminal subdomain"/>
    <property type="match status" value="1"/>
</dbReference>
<name>A0ABS2ZAG4_9BACL</name>
<protein>
    <submittedName>
        <fullName evidence="1">DNA-binding protein</fullName>
    </submittedName>
</protein>
<dbReference type="RefSeq" id="WP_188403206.1">
    <property type="nucleotide sequence ID" value="NZ_BMCE01000002.1"/>
</dbReference>
<keyword evidence="2" id="KW-1185">Reference proteome</keyword>
<sequence length="69" mass="7630">MTVEKHQTNLPSKLAKPAQRALAGADIFTIEQLAKWPEKDLMDLHGMGPKAMGQLREALNEKGLSFAKK</sequence>
<evidence type="ECO:0000313" key="1">
    <source>
        <dbReference type="EMBL" id="MBN3545167.1"/>
    </source>
</evidence>
<dbReference type="Proteomes" id="UP001319060">
    <property type="component" value="Unassembled WGS sequence"/>
</dbReference>
<gene>
    <name evidence="1" type="ORF">JYA64_07670</name>
</gene>
<dbReference type="EMBL" id="JAFHKS010000042">
    <property type="protein sequence ID" value="MBN3545167.1"/>
    <property type="molecule type" value="Genomic_DNA"/>
</dbReference>
<comment type="caution">
    <text evidence="1">The sequence shown here is derived from an EMBL/GenBank/DDBJ whole genome shotgun (WGS) entry which is preliminary data.</text>
</comment>
<organism evidence="1 2">
    <name type="scientific">Fictibacillus barbaricus</name>
    <dbReference type="NCBI Taxonomy" id="182136"/>
    <lineage>
        <taxon>Bacteria</taxon>
        <taxon>Bacillati</taxon>
        <taxon>Bacillota</taxon>
        <taxon>Bacilli</taxon>
        <taxon>Bacillales</taxon>
        <taxon>Fictibacillaceae</taxon>
        <taxon>Fictibacillus</taxon>
    </lineage>
</organism>